<gene>
    <name evidence="1" type="ORF">F383_31376</name>
</gene>
<sequence length="88" mass="9931">MCLSCVQHTAMLHGRVSPGVPFRIKAIFPIVLTRPRHTVFPRPWHSGVSSVVWYKSVCMPCYQTACDMGVSGGYVRHRTYSHGRVTLK</sequence>
<dbReference type="Proteomes" id="UP000032142">
    <property type="component" value="Unassembled WGS sequence"/>
</dbReference>
<proteinExistence type="predicted"/>
<accession>A0A0B0PJG2</accession>
<evidence type="ECO:0000313" key="2">
    <source>
        <dbReference type="Proteomes" id="UP000032142"/>
    </source>
</evidence>
<protein>
    <submittedName>
        <fullName evidence="1">Uncharacterized protein</fullName>
    </submittedName>
</protein>
<reference evidence="2" key="1">
    <citation type="submission" date="2014-09" db="EMBL/GenBank/DDBJ databases">
        <authorList>
            <person name="Mudge J."/>
            <person name="Ramaraj T."/>
            <person name="Lindquist I.E."/>
            <person name="Bharti A.K."/>
            <person name="Sundararajan A."/>
            <person name="Cameron C.T."/>
            <person name="Woodward J.E."/>
            <person name="May G.D."/>
            <person name="Brubaker C."/>
            <person name="Broadhvest J."/>
            <person name="Wilkins T.A."/>
        </authorList>
    </citation>
    <scope>NUCLEOTIDE SEQUENCE</scope>
    <source>
        <strain evidence="2">cv. AKA8401</strain>
    </source>
</reference>
<dbReference type="AlphaFoldDB" id="A0A0B0PJG2"/>
<organism evidence="1 2">
    <name type="scientific">Gossypium arboreum</name>
    <name type="common">Tree cotton</name>
    <name type="synonym">Gossypium nanking</name>
    <dbReference type="NCBI Taxonomy" id="29729"/>
    <lineage>
        <taxon>Eukaryota</taxon>
        <taxon>Viridiplantae</taxon>
        <taxon>Streptophyta</taxon>
        <taxon>Embryophyta</taxon>
        <taxon>Tracheophyta</taxon>
        <taxon>Spermatophyta</taxon>
        <taxon>Magnoliopsida</taxon>
        <taxon>eudicotyledons</taxon>
        <taxon>Gunneridae</taxon>
        <taxon>Pentapetalae</taxon>
        <taxon>rosids</taxon>
        <taxon>malvids</taxon>
        <taxon>Malvales</taxon>
        <taxon>Malvaceae</taxon>
        <taxon>Malvoideae</taxon>
        <taxon>Gossypium</taxon>
    </lineage>
</organism>
<evidence type="ECO:0000313" key="1">
    <source>
        <dbReference type="EMBL" id="KHG24574.1"/>
    </source>
</evidence>
<keyword evidence="2" id="KW-1185">Reference proteome</keyword>
<dbReference type="EMBL" id="KN429276">
    <property type="protein sequence ID" value="KHG24574.1"/>
    <property type="molecule type" value="Genomic_DNA"/>
</dbReference>
<name>A0A0B0PJG2_GOSAR</name>